<keyword evidence="2" id="KW-0732">Signal</keyword>
<evidence type="ECO:0000256" key="1">
    <source>
        <dbReference type="SAM" id="Coils"/>
    </source>
</evidence>
<proteinExistence type="predicted"/>
<keyword evidence="1" id="KW-0175">Coiled coil</keyword>
<feature type="chain" id="PRO_5037548199" description="DUF4468 domain-containing protein" evidence="2">
    <location>
        <begin position="23"/>
        <end position="214"/>
    </location>
</feature>
<evidence type="ECO:0000256" key="2">
    <source>
        <dbReference type="SAM" id="SignalP"/>
    </source>
</evidence>
<dbReference type="EMBL" id="CAJRAF010000001">
    <property type="protein sequence ID" value="CAG4991707.1"/>
    <property type="molecule type" value="Genomic_DNA"/>
</dbReference>
<evidence type="ECO:0000313" key="3">
    <source>
        <dbReference type="EMBL" id="CAG4991707.1"/>
    </source>
</evidence>
<comment type="caution">
    <text evidence="3">The sequence shown here is derived from an EMBL/GenBank/DDBJ whole genome shotgun (WGS) entry which is preliminary data.</text>
</comment>
<reference evidence="3" key="1">
    <citation type="submission" date="2021-04" db="EMBL/GenBank/DDBJ databases">
        <authorList>
            <person name="Rodrigo-Torres L."/>
            <person name="Arahal R. D."/>
            <person name="Lucena T."/>
        </authorList>
    </citation>
    <scope>NUCLEOTIDE SEQUENCE</scope>
    <source>
        <strain evidence="3">CECT 9275</strain>
    </source>
</reference>
<gene>
    <name evidence="3" type="ORF">DYBT9275_00815</name>
</gene>
<keyword evidence="4" id="KW-1185">Reference proteome</keyword>
<evidence type="ECO:0008006" key="5">
    <source>
        <dbReference type="Google" id="ProtNLM"/>
    </source>
</evidence>
<dbReference type="Proteomes" id="UP000680038">
    <property type="component" value="Unassembled WGS sequence"/>
</dbReference>
<protein>
    <recommendedName>
        <fullName evidence="5">DUF4468 domain-containing protein</fullName>
    </recommendedName>
</protein>
<accession>A0A916N2U9</accession>
<dbReference type="RefSeq" id="WP_215237535.1">
    <property type="nucleotide sequence ID" value="NZ_CAJRAF010000001.1"/>
</dbReference>
<name>A0A916N2U9_9BACT</name>
<sequence>MKTRLAPAAVVLFVLAALSGHTQTIYPGKQTIDKKEYSGLVLNQSIPEKYLSNYWEKYLGKFGKVKGRRGTATIEKAAIPSISGNPIQLTSVVSSPVKNQSQVFLALNVDGNEVTSSTDNSYKGAESLLKNFADYASINDEARIADEVFTSSEKSHQKLVRQNDDTAKDIERTEKKLTELRAQLETNKMEAEKSLVDLQNKQRALEEVKSRLPK</sequence>
<feature type="coiled-coil region" evidence="1">
    <location>
        <begin position="156"/>
        <end position="211"/>
    </location>
</feature>
<organism evidence="3 4">
    <name type="scientific">Dyadobacter helix</name>
    <dbReference type="NCBI Taxonomy" id="2822344"/>
    <lineage>
        <taxon>Bacteria</taxon>
        <taxon>Pseudomonadati</taxon>
        <taxon>Bacteroidota</taxon>
        <taxon>Cytophagia</taxon>
        <taxon>Cytophagales</taxon>
        <taxon>Spirosomataceae</taxon>
        <taxon>Dyadobacter</taxon>
    </lineage>
</organism>
<dbReference type="AlphaFoldDB" id="A0A916N2U9"/>
<feature type="signal peptide" evidence="2">
    <location>
        <begin position="1"/>
        <end position="22"/>
    </location>
</feature>
<evidence type="ECO:0000313" key="4">
    <source>
        <dbReference type="Proteomes" id="UP000680038"/>
    </source>
</evidence>